<evidence type="ECO:0000313" key="1">
    <source>
        <dbReference type="EMBL" id="KAK7095705.1"/>
    </source>
</evidence>
<comment type="caution">
    <text evidence="1">The sequence shown here is derived from an EMBL/GenBank/DDBJ whole genome shotgun (WGS) entry which is preliminary data.</text>
</comment>
<proteinExistence type="predicted"/>
<gene>
    <name evidence="1" type="ORF">V1264_005079</name>
</gene>
<sequence length="139" mass="15583">MLELEKVAWPSLDYGSVTYLPCGEVRYPFYSLCSRSGSRFPVSLANLNAAGENTSWGGADRVIDYTRKTSWGGADRVIDYTRKTSWGGADRVIDYTRKTSWGGADRVIDYTRKKSWGGADRVIDYTRKTSWGGADPRFS</sequence>
<evidence type="ECO:0000313" key="2">
    <source>
        <dbReference type="Proteomes" id="UP001374579"/>
    </source>
</evidence>
<dbReference type="EMBL" id="JBAMIC010000014">
    <property type="protein sequence ID" value="KAK7095705.1"/>
    <property type="molecule type" value="Genomic_DNA"/>
</dbReference>
<organism evidence="1 2">
    <name type="scientific">Littorina saxatilis</name>
    <dbReference type="NCBI Taxonomy" id="31220"/>
    <lineage>
        <taxon>Eukaryota</taxon>
        <taxon>Metazoa</taxon>
        <taxon>Spiralia</taxon>
        <taxon>Lophotrochozoa</taxon>
        <taxon>Mollusca</taxon>
        <taxon>Gastropoda</taxon>
        <taxon>Caenogastropoda</taxon>
        <taxon>Littorinimorpha</taxon>
        <taxon>Littorinoidea</taxon>
        <taxon>Littorinidae</taxon>
        <taxon>Littorina</taxon>
    </lineage>
</organism>
<protein>
    <submittedName>
        <fullName evidence="1">Uncharacterized protein</fullName>
    </submittedName>
</protein>
<reference evidence="1 2" key="1">
    <citation type="submission" date="2024-02" db="EMBL/GenBank/DDBJ databases">
        <title>Chromosome-scale genome assembly of the rough periwinkle Littorina saxatilis.</title>
        <authorList>
            <person name="De Jode A."/>
            <person name="Faria R."/>
            <person name="Formenti G."/>
            <person name="Sims Y."/>
            <person name="Smith T.P."/>
            <person name="Tracey A."/>
            <person name="Wood J.M.D."/>
            <person name="Zagrodzka Z.B."/>
            <person name="Johannesson K."/>
            <person name="Butlin R.K."/>
            <person name="Leder E.H."/>
        </authorList>
    </citation>
    <scope>NUCLEOTIDE SEQUENCE [LARGE SCALE GENOMIC DNA]</scope>
    <source>
        <strain evidence="1">Snail1</strain>
        <tissue evidence="1">Muscle</tissue>
    </source>
</reference>
<keyword evidence="2" id="KW-1185">Reference proteome</keyword>
<dbReference type="AlphaFoldDB" id="A0AAN9G6J5"/>
<name>A0AAN9G6J5_9CAEN</name>
<dbReference type="Proteomes" id="UP001374579">
    <property type="component" value="Unassembled WGS sequence"/>
</dbReference>
<accession>A0AAN9G6J5</accession>